<keyword evidence="11" id="KW-1185">Reference proteome</keyword>
<keyword evidence="6 8" id="KW-0472">Membrane</keyword>
<keyword evidence="4 8" id="KW-0812">Transmembrane</keyword>
<dbReference type="GO" id="GO:0016020">
    <property type="term" value="C:membrane"/>
    <property type="evidence" value="ECO:0007669"/>
    <property type="project" value="UniProtKB-SubCell"/>
</dbReference>
<evidence type="ECO:0000313" key="10">
    <source>
        <dbReference type="EMBL" id="KAG6390391.1"/>
    </source>
</evidence>
<accession>A0A8X8WA74</accession>
<reference evidence="10" key="2">
    <citation type="submission" date="2020-08" db="EMBL/GenBank/DDBJ databases">
        <title>Plant Genome Project.</title>
        <authorList>
            <person name="Zhang R.-G."/>
        </authorList>
    </citation>
    <scope>NUCLEOTIDE SEQUENCE</scope>
    <source>
        <strain evidence="10">Huo1</strain>
        <tissue evidence="10">Leaf</tissue>
    </source>
</reference>
<evidence type="ECO:0000313" key="11">
    <source>
        <dbReference type="Proteomes" id="UP000298416"/>
    </source>
</evidence>
<keyword evidence="2" id="KW-0813">Transport</keyword>
<evidence type="ECO:0000256" key="4">
    <source>
        <dbReference type="ARBA" id="ARBA00022692"/>
    </source>
</evidence>
<feature type="domain" description="Sugar phosphate transporter" evidence="9">
    <location>
        <begin position="251"/>
        <end position="536"/>
    </location>
</feature>
<keyword evidence="5 8" id="KW-1133">Transmembrane helix</keyword>
<evidence type="ECO:0000256" key="2">
    <source>
        <dbReference type="ARBA" id="ARBA00022448"/>
    </source>
</evidence>
<dbReference type="Gene3D" id="1.10.3730.20">
    <property type="match status" value="1"/>
</dbReference>
<dbReference type="Pfam" id="PF03151">
    <property type="entry name" value="TPT"/>
    <property type="match status" value="1"/>
</dbReference>
<protein>
    <recommendedName>
        <fullName evidence="9">Sugar phosphate transporter domain-containing protein</fullName>
    </recommendedName>
</protein>
<dbReference type="Proteomes" id="UP000298416">
    <property type="component" value="Unassembled WGS sequence"/>
</dbReference>
<dbReference type="PANTHER" id="PTHR11132">
    <property type="entry name" value="SOLUTE CARRIER FAMILY 35"/>
    <property type="match status" value="1"/>
</dbReference>
<name>A0A8X8WA74_SALSN</name>
<evidence type="ECO:0000256" key="6">
    <source>
        <dbReference type="ARBA" id="ARBA00023136"/>
    </source>
</evidence>
<gene>
    <name evidence="10" type="ORF">SASPL_148125</name>
</gene>
<evidence type="ECO:0000256" key="1">
    <source>
        <dbReference type="ARBA" id="ARBA00004141"/>
    </source>
</evidence>
<feature type="transmembrane region" description="Helical" evidence="8">
    <location>
        <begin position="246"/>
        <end position="266"/>
    </location>
</feature>
<dbReference type="EMBL" id="PNBA02000019">
    <property type="protein sequence ID" value="KAG6390391.1"/>
    <property type="molecule type" value="Genomic_DNA"/>
</dbReference>
<keyword evidence="3" id="KW-0762">Sugar transport</keyword>
<feature type="transmembrane region" description="Helical" evidence="8">
    <location>
        <begin position="493"/>
        <end position="514"/>
    </location>
</feature>
<dbReference type="InterPro" id="IPR037185">
    <property type="entry name" value="EmrE-like"/>
</dbReference>
<reference evidence="10" key="1">
    <citation type="submission" date="2018-01" db="EMBL/GenBank/DDBJ databases">
        <authorList>
            <person name="Mao J.F."/>
        </authorList>
    </citation>
    <scope>NUCLEOTIDE SEQUENCE</scope>
    <source>
        <strain evidence="10">Huo1</strain>
        <tissue evidence="10">Leaf</tissue>
    </source>
</reference>
<feature type="transmembrane region" description="Helical" evidence="8">
    <location>
        <begin position="466"/>
        <end position="486"/>
    </location>
</feature>
<sequence length="575" mass="63943">MDRVIGALNRAASSNAVVNTFMGAVFCALAARSWEQTQTVRALEAENEALVKTNSQMKNTIWEWKQTLYSEAKADPEKALVPLSTLQAIYGDVVESVAVSVVVQLGKRIDSPTKINGNGLVEVDTDLILVHFFKLAVKLETMRKKETLPRKGSLCRRSSDPEKIILGVRENASILWSTINNALNLTATKPCAATQIQFVLTEFHSGVSVFSLLGLFVLNFEHLFGIKIEFLFDHIMEESRLCQWSVIRSILAIVQWWGFNVTVIIMNKWIFQKLEFKFPLTVSCIHFIASAIGAYLVIKVLKLKPLIQVDPEDRWRRIFPMSFIFCINIVLGNVSLRYIPVSFMQTIKSFTPATTVILQWLIWKKHFDWRIWAALIPIVGGILLSSVTELSFNMLGFCAALFGCIATSTKTILAESLLHGYKFDSINTVYYMAPFATMILAGPAMVLEGQGVTDWLLTCPSLFSSLVIIFGSGVLAFCLNFSIFYVIHSTTAVTFNVAGNLKVAVAFACSWLIFRNPISVMNAIGCGVTLVGCTFYGYVRQMLSNQSPGAPALPHTPRSKTELLPLVSDKLDSKV</sequence>
<dbReference type="FunFam" id="1.10.3730.20:FF:000015">
    <property type="entry name" value="UDP-galactose transporter 1-like"/>
    <property type="match status" value="1"/>
</dbReference>
<evidence type="ECO:0000256" key="5">
    <source>
        <dbReference type="ARBA" id="ARBA00022989"/>
    </source>
</evidence>
<dbReference type="InterPro" id="IPR050186">
    <property type="entry name" value="TPT_transporter"/>
</dbReference>
<feature type="transmembrane region" description="Helical" evidence="8">
    <location>
        <begin position="520"/>
        <end position="539"/>
    </location>
</feature>
<comment type="subcellular location">
    <subcellularLocation>
        <location evidence="1">Membrane</location>
        <topology evidence="1">Multi-pass membrane protein</topology>
    </subcellularLocation>
</comment>
<feature type="transmembrane region" description="Helical" evidence="8">
    <location>
        <begin position="369"/>
        <end position="388"/>
    </location>
</feature>
<dbReference type="GO" id="GO:0015780">
    <property type="term" value="P:nucleotide-sugar transmembrane transport"/>
    <property type="evidence" value="ECO:0007669"/>
    <property type="project" value="UniProtKB-ARBA"/>
</dbReference>
<comment type="caution">
    <text evidence="10">The sequence shown here is derived from an EMBL/GenBank/DDBJ whole genome shotgun (WGS) entry which is preliminary data.</text>
</comment>
<dbReference type="InterPro" id="IPR004853">
    <property type="entry name" value="Sugar_P_trans_dom"/>
</dbReference>
<feature type="transmembrane region" description="Helical" evidence="8">
    <location>
        <begin position="318"/>
        <end position="339"/>
    </location>
</feature>
<evidence type="ECO:0000256" key="7">
    <source>
        <dbReference type="ARBA" id="ARBA00038072"/>
    </source>
</evidence>
<dbReference type="AlphaFoldDB" id="A0A8X8WA74"/>
<organism evidence="10">
    <name type="scientific">Salvia splendens</name>
    <name type="common">Scarlet sage</name>
    <dbReference type="NCBI Taxonomy" id="180675"/>
    <lineage>
        <taxon>Eukaryota</taxon>
        <taxon>Viridiplantae</taxon>
        <taxon>Streptophyta</taxon>
        <taxon>Embryophyta</taxon>
        <taxon>Tracheophyta</taxon>
        <taxon>Spermatophyta</taxon>
        <taxon>Magnoliopsida</taxon>
        <taxon>eudicotyledons</taxon>
        <taxon>Gunneridae</taxon>
        <taxon>Pentapetalae</taxon>
        <taxon>asterids</taxon>
        <taxon>lamiids</taxon>
        <taxon>Lamiales</taxon>
        <taxon>Lamiaceae</taxon>
        <taxon>Nepetoideae</taxon>
        <taxon>Mentheae</taxon>
        <taxon>Salviinae</taxon>
        <taxon>Salvia</taxon>
        <taxon>Salvia subgen. Calosphace</taxon>
        <taxon>core Calosphace</taxon>
    </lineage>
</organism>
<evidence type="ECO:0000256" key="8">
    <source>
        <dbReference type="SAM" id="Phobius"/>
    </source>
</evidence>
<comment type="similarity">
    <text evidence="7">Belongs to the TPT transporter family. TPT (TC 2.A.7.9) subfamily.</text>
</comment>
<evidence type="ECO:0000256" key="3">
    <source>
        <dbReference type="ARBA" id="ARBA00022597"/>
    </source>
</evidence>
<proteinExistence type="inferred from homology"/>
<feature type="transmembrane region" description="Helical" evidence="8">
    <location>
        <begin position="278"/>
        <end position="298"/>
    </location>
</feature>
<feature type="transmembrane region" description="Helical" evidence="8">
    <location>
        <begin position="429"/>
        <end position="446"/>
    </location>
</feature>
<evidence type="ECO:0000259" key="9">
    <source>
        <dbReference type="Pfam" id="PF03151"/>
    </source>
</evidence>
<dbReference type="SUPFAM" id="SSF103481">
    <property type="entry name" value="Multidrug resistance efflux transporter EmrE"/>
    <property type="match status" value="1"/>
</dbReference>